<keyword evidence="2" id="KW-1185">Reference proteome</keyword>
<dbReference type="EMBL" id="OPYN01000167">
    <property type="protein sequence ID" value="SPO62272.1"/>
    <property type="molecule type" value="Genomic_DNA"/>
</dbReference>
<gene>
    <name evidence="1" type="ORF">JV551A3_V1_1670017</name>
</gene>
<evidence type="ECO:0000313" key="2">
    <source>
        <dbReference type="Proteomes" id="UP000294335"/>
    </source>
</evidence>
<protein>
    <submittedName>
        <fullName evidence="1">Uncharacterized protein</fullName>
    </submittedName>
</protein>
<organism evidence="1 2">
    <name type="scientific">Pseudomonas inefficax</name>
    <dbReference type="NCBI Taxonomy" id="2078786"/>
    <lineage>
        <taxon>Bacteria</taxon>
        <taxon>Pseudomonadati</taxon>
        <taxon>Pseudomonadota</taxon>
        <taxon>Gammaproteobacteria</taxon>
        <taxon>Pseudomonadales</taxon>
        <taxon>Pseudomonadaceae</taxon>
        <taxon>Pseudomonas</taxon>
    </lineage>
</organism>
<comment type="caution">
    <text evidence="1">The sequence shown here is derived from an EMBL/GenBank/DDBJ whole genome shotgun (WGS) entry which is preliminary data.</text>
</comment>
<reference evidence="1 2" key="1">
    <citation type="submission" date="2018-02" db="EMBL/GenBank/DDBJ databases">
        <authorList>
            <person name="Dubost A."/>
        </authorList>
    </citation>
    <scope>NUCLEOTIDE SEQUENCE [LARGE SCALE GENOMIC DNA]</scope>
    <source>
        <strain evidence="2">JV551A3</strain>
    </source>
</reference>
<dbReference type="AlphaFoldDB" id="A0AAQ1PDF1"/>
<accession>A0AAQ1PDF1</accession>
<sequence length="89" mass="10086">MNPGQTIFPYLLITKHKEVGYLCGVVSTDGSFQHNDGELYSFLTEKSFKELRQEFDTAGKEYALVEAANYAYSNADGRLARIFMHLDGR</sequence>
<name>A0AAQ1PDF1_9PSED</name>
<proteinExistence type="predicted"/>
<dbReference type="RefSeq" id="WP_166674276.1">
    <property type="nucleotide sequence ID" value="NZ_OPYN01000167.1"/>
</dbReference>
<dbReference type="Proteomes" id="UP000294335">
    <property type="component" value="Unassembled WGS sequence"/>
</dbReference>
<evidence type="ECO:0000313" key="1">
    <source>
        <dbReference type="EMBL" id="SPO62272.1"/>
    </source>
</evidence>